<evidence type="ECO:0000313" key="2">
    <source>
        <dbReference type="EMBL" id="MEH7827102.1"/>
    </source>
</evidence>
<keyword evidence="3" id="KW-1185">Reference proteome</keyword>
<protein>
    <submittedName>
        <fullName evidence="2">Uncharacterized protein</fullName>
    </submittedName>
</protein>
<keyword evidence="1" id="KW-0812">Transmembrane</keyword>
<dbReference type="EMBL" id="JBALHR010000001">
    <property type="protein sequence ID" value="MEH7827102.1"/>
    <property type="molecule type" value="Genomic_DNA"/>
</dbReference>
<proteinExistence type="predicted"/>
<keyword evidence="1" id="KW-0472">Membrane</keyword>
<comment type="caution">
    <text evidence="2">The sequence shown here is derived from an EMBL/GenBank/DDBJ whole genome shotgun (WGS) entry which is preliminary data.</text>
</comment>
<dbReference type="Proteomes" id="UP001431963">
    <property type="component" value="Unassembled WGS sequence"/>
</dbReference>
<reference evidence="2" key="1">
    <citation type="submission" date="2024-02" db="EMBL/GenBank/DDBJ databases">
        <title>Genome sequences of strain Gemmobacter sp. JM10B15.</title>
        <authorList>
            <person name="Zhang M."/>
        </authorList>
    </citation>
    <scope>NUCLEOTIDE SEQUENCE</scope>
    <source>
        <strain evidence="2">JM10B15</strain>
    </source>
</reference>
<dbReference type="RefSeq" id="WP_335419274.1">
    <property type="nucleotide sequence ID" value="NZ_JBALHR010000001.1"/>
</dbReference>
<gene>
    <name evidence="2" type="ORF">V6590_03000</name>
</gene>
<accession>A0ABU8BQX9</accession>
<evidence type="ECO:0000313" key="3">
    <source>
        <dbReference type="Proteomes" id="UP001431963"/>
    </source>
</evidence>
<feature type="transmembrane region" description="Helical" evidence="1">
    <location>
        <begin position="12"/>
        <end position="30"/>
    </location>
</feature>
<evidence type="ECO:0000256" key="1">
    <source>
        <dbReference type="SAM" id="Phobius"/>
    </source>
</evidence>
<sequence>MVALTRDVPSAMMTALAGTFFPVLFVYLDWPGGAIRVHSSSGTITWGGYDWDGVGQFGSVSLPGEFGGMVNTEAQLSLMGDPETLDEHTDAAIRNRDAVIYFGCLTSRAGSTLVSDPVVAFSGQMDVFSLDVSEAGHAAVVSLITGPGARRDAAVYHSDQDQALKFPGDTAGRLLALAVANAQKTTWPES</sequence>
<keyword evidence="1" id="KW-1133">Transmembrane helix</keyword>
<name>A0ABU8BQX9_9RHOB</name>
<organism evidence="2 3">
    <name type="scientific">Gemmobacter denitrificans</name>
    <dbReference type="NCBI Taxonomy" id="3123040"/>
    <lineage>
        <taxon>Bacteria</taxon>
        <taxon>Pseudomonadati</taxon>
        <taxon>Pseudomonadota</taxon>
        <taxon>Alphaproteobacteria</taxon>
        <taxon>Rhodobacterales</taxon>
        <taxon>Paracoccaceae</taxon>
        <taxon>Gemmobacter</taxon>
    </lineage>
</organism>